<accession>A0A7C3URM4</accession>
<organism evidence="1">
    <name type="scientific">candidate division WOR-3 bacterium</name>
    <dbReference type="NCBI Taxonomy" id="2052148"/>
    <lineage>
        <taxon>Bacteria</taxon>
        <taxon>Bacteria division WOR-3</taxon>
    </lineage>
</organism>
<evidence type="ECO:0000313" key="1">
    <source>
        <dbReference type="EMBL" id="HGE99830.1"/>
    </source>
</evidence>
<sequence>MRRILPIFIILFSGWGLSWTEKPWLSDGKILPENGTMRTSYFAQVAYFHPEELSPTSITVFIDGTPYELRLKKGKPGRGIYRSAPITLPPGEHSFYFLVEDERGQMDRFPRYGEKKGPFVGLKTKYNRKPILSEGGVYFDYGDEKDIYTFTVRYYDPDCNPPRSVICYVNGIECTMALHKGKPSNGIYLVKRKMRSFPNAYYFYAEDFNGARITLPGIGFIRGPVVEKAENEDPILTDWRVEPNLGGPNTEYVFYLRYKDPDYDPPSIIQVVINNSPYPMRLYQGKGYDGIYIFRTRLLESMDNRYYFYAEDGRGGTRRIPERGAFHGPVVIR</sequence>
<gene>
    <name evidence="1" type="ORF">ENX07_07180</name>
</gene>
<reference evidence="1" key="1">
    <citation type="journal article" date="2020" name="mSystems">
        <title>Genome- and Community-Level Interaction Insights into Carbon Utilization and Element Cycling Functions of Hydrothermarchaeota in Hydrothermal Sediment.</title>
        <authorList>
            <person name="Zhou Z."/>
            <person name="Liu Y."/>
            <person name="Xu W."/>
            <person name="Pan J."/>
            <person name="Luo Z.H."/>
            <person name="Li M."/>
        </authorList>
    </citation>
    <scope>NUCLEOTIDE SEQUENCE [LARGE SCALE GENOMIC DNA]</scope>
    <source>
        <strain evidence="1">SpSt-906</strain>
    </source>
</reference>
<dbReference type="AlphaFoldDB" id="A0A7C3URM4"/>
<dbReference type="EMBL" id="DTMQ01000042">
    <property type="protein sequence ID" value="HGE99830.1"/>
    <property type="molecule type" value="Genomic_DNA"/>
</dbReference>
<protein>
    <submittedName>
        <fullName evidence="1">Uncharacterized protein</fullName>
    </submittedName>
</protein>
<proteinExistence type="predicted"/>
<name>A0A7C3URM4_UNCW3</name>
<comment type="caution">
    <text evidence="1">The sequence shown here is derived from an EMBL/GenBank/DDBJ whole genome shotgun (WGS) entry which is preliminary data.</text>
</comment>